<reference evidence="2" key="1">
    <citation type="submission" date="2017-09" db="EMBL/GenBank/DDBJ databases">
        <title>Depth-based differentiation of microbial function through sediment-hosted aquifers and enrichment of novel symbionts in the deep terrestrial subsurface.</title>
        <authorList>
            <person name="Probst A.J."/>
            <person name="Ladd B."/>
            <person name="Jarett J.K."/>
            <person name="Geller-Mcgrath D.E."/>
            <person name="Sieber C.M.K."/>
            <person name="Emerson J.B."/>
            <person name="Anantharaman K."/>
            <person name="Thomas B.C."/>
            <person name="Malmstrom R."/>
            <person name="Stieglmeier M."/>
            <person name="Klingl A."/>
            <person name="Woyke T."/>
            <person name="Ryan C.M."/>
            <person name="Banfield J.F."/>
        </authorList>
    </citation>
    <scope>NUCLEOTIDE SEQUENCE [LARGE SCALE GENOMIC DNA]</scope>
</reference>
<dbReference type="EMBL" id="PFBV01000004">
    <property type="protein sequence ID" value="PIT88206.1"/>
    <property type="molecule type" value="Genomic_DNA"/>
</dbReference>
<dbReference type="GO" id="GO:0006261">
    <property type="term" value="P:DNA-templated DNA replication"/>
    <property type="evidence" value="ECO:0007669"/>
    <property type="project" value="TreeGrafter"/>
</dbReference>
<dbReference type="SUPFAM" id="SSF52540">
    <property type="entry name" value="P-loop containing nucleoside triphosphate hydrolases"/>
    <property type="match status" value="1"/>
</dbReference>
<dbReference type="InterPro" id="IPR027417">
    <property type="entry name" value="P-loop_NTPase"/>
</dbReference>
<proteinExistence type="predicted"/>
<accession>A0A2M6W600</accession>
<name>A0A2M6W600_9BACT</name>
<comment type="caution">
    <text evidence="1">The sequence shown here is derived from an EMBL/GenBank/DDBJ whole genome shotgun (WGS) entry which is preliminary data.</text>
</comment>
<sequence>MLDMIIGHEKILNFLEKALENKVLSHAYCFVGPDNVGKRTVACHLASKILNTEPEKLSTHPDFLHLTREIDEKKGKLKKDLSVAQAKQVRNFLQNRSWFENGTRITVIDEAELLNTEAANALLKTIEETSDDSLMFLLTTDDKALPATVRSRCQVINFDLVSDRDILSGLKKLDFGDQSAKEATNLAWGRPGRAVQLLQDSELLQDYKSELERWRKMLTQPFYAKLKNVEDLFDDKHQSRGKEKIKRTVDVWIMLWREFLLKQVMDNHGDVKISSKNVLSIIDDLRAVQGYLNRNINPRLLMEQILLKF</sequence>
<evidence type="ECO:0000313" key="1">
    <source>
        <dbReference type="EMBL" id="PIT88206.1"/>
    </source>
</evidence>
<protein>
    <recommendedName>
        <fullName evidence="3">AAA+ ATPase domain-containing protein</fullName>
    </recommendedName>
</protein>
<dbReference type="InterPro" id="IPR050238">
    <property type="entry name" value="DNA_Rep/Repair_Clamp_Loader"/>
</dbReference>
<dbReference type="Proteomes" id="UP000231426">
    <property type="component" value="Unassembled WGS sequence"/>
</dbReference>
<evidence type="ECO:0008006" key="3">
    <source>
        <dbReference type="Google" id="ProtNLM"/>
    </source>
</evidence>
<gene>
    <name evidence="1" type="ORF">COU29_02960</name>
</gene>
<organism evidence="1 2">
    <name type="scientific">Candidatus Magasanikbacteria bacterium CG10_big_fil_rev_8_21_14_0_10_36_32</name>
    <dbReference type="NCBI Taxonomy" id="1974646"/>
    <lineage>
        <taxon>Bacteria</taxon>
        <taxon>Candidatus Magasanikiibacteriota</taxon>
    </lineage>
</organism>
<dbReference type="PANTHER" id="PTHR11669">
    <property type="entry name" value="REPLICATION FACTOR C / DNA POLYMERASE III GAMMA-TAU SUBUNIT"/>
    <property type="match status" value="1"/>
</dbReference>
<dbReference type="Gene3D" id="3.40.50.300">
    <property type="entry name" value="P-loop containing nucleotide triphosphate hydrolases"/>
    <property type="match status" value="1"/>
</dbReference>
<dbReference type="Pfam" id="PF13177">
    <property type="entry name" value="DNA_pol3_delta2"/>
    <property type="match status" value="1"/>
</dbReference>
<dbReference type="AlphaFoldDB" id="A0A2M6W600"/>
<evidence type="ECO:0000313" key="2">
    <source>
        <dbReference type="Proteomes" id="UP000231426"/>
    </source>
</evidence>
<dbReference type="PANTHER" id="PTHR11669:SF8">
    <property type="entry name" value="DNA POLYMERASE III SUBUNIT DELTA"/>
    <property type="match status" value="1"/>
</dbReference>